<evidence type="ECO:0000313" key="2">
    <source>
        <dbReference type="Proteomes" id="UP000501705"/>
    </source>
</evidence>
<dbReference type="EMBL" id="CP046171">
    <property type="protein sequence ID" value="QIS01287.1"/>
    <property type="molecule type" value="Genomic_DNA"/>
</dbReference>
<proteinExistence type="predicted"/>
<dbReference type="RefSeq" id="WP_167460433.1">
    <property type="nucleotide sequence ID" value="NZ_CP046171.1"/>
</dbReference>
<accession>A0A6G9XK47</accession>
<dbReference type="Proteomes" id="UP000501705">
    <property type="component" value="Chromosome"/>
</dbReference>
<name>A0A6G9XK47_NOCBR</name>
<reference evidence="1 2" key="1">
    <citation type="journal article" date="2019" name="ACS Chem. Biol.">
        <title>Identification and Mobilization of a Cryptic Antibiotic Biosynthesis Gene Locus from a Human-Pathogenic Nocardia Isolate.</title>
        <authorList>
            <person name="Herisse M."/>
            <person name="Ishida K."/>
            <person name="Porter J.L."/>
            <person name="Howden B."/>
            <person name="Hertweck C."/>
            <person name="Stinear T.P."/>
            <person name="Pidot S.J."/>
        </authorList>
    </citation>
    <scope>NUCLEOTIDE SEQUENCE [LARGE SCALE GENOMIC DNA]</scope>
    <source>
        <strain evidence="1 2">AUSMDU00024985</strain>
    </source>
</reference>
<sequence>MLIKVRCPSVFCQKLVLLVAGRIGYHDGKVPGLCPFIGIRVVDDSAYFAPDPKTANGGAKSGTDRAQR</sequence>
<protein>
    <submittedName>
        <fullName evidence="1">Uncharacterized protein</fullName>
    </submittedName>
</protein>
<gene>
    <name evidence="1" type="ORF">F5X71_02210</name>
</gene>
<dbReference type="AlphaFoldDB" id="A0A6G9XK47"/>
<evidence type="ECO:0000313" key="1">
    <source>
        <dbReference type="EMBL" id="QIS01287.1"/>
    </source>
</evidence>
<organism evidence="1 2">
    <name type="scientific">Nocardia brasiliensis</name>
    <dbReference type="NCBI Taxonomy" id="37326"/>
    <lineage>
        <taxon>Bacteria</taxon>
        <taxon>Bacillati</taxon>
        <taxon>Actinomycetota</taxon>
        <taxon>Actinomycetes</taxon>
        <taxon>Mycobacteriales</taxon>
        <taxon>Nocardiaceae</taxon>
        <taxon>Nocardia</taxon>
    </lineage>
</organism>